<dbReference type="SMART" id="SM00248">
    <property type="entry name" value="ANK"/>
    <property type="match status" value="2"/>
</dbReference>
<dbReference type="InterPro" id="IPR036770">
    <property type="entry name" value="Ankyrin_rpt-contain_sf"/>
</dbReference>
<dbReference type="Gene3D" id="1.25.40.20">
    <property type="entry name" value="Ankyrin repeat-containing domain"/>
    <property type="match status" value="1"/>
</dbReference>
<dbReference type="SUPFAM" id="SSF48403">
    <property type="entry name" value="Ankyrin repeat"/>
    <property type="match status" value="1"/>
</dbReference>
<name>A0AAV7V919_PLEWA</name>
<feature type="region of interest" description="Disordered" evidence="5">
    <location>
        <begin position="84"/>
        <end position="111"/>
    </location>
</feature>
<evidence type="ECO:0008006" key="8">
    <source>
        <dbReference type="Google" id="ProtNLM"/>
    </source>
</evidence>
<feature type="region of interest" description="Disordered" evidence="5">
    <location>
        <begin position="356"/>
        <end position="385"/>
    </location>
</feature>
<gene>
    <name evidence="6" type="ORF">NDU88_001688</name>
</gene>
<feature type="repeat" description="ANK" evidence="4">
    <location>
        <begin position="288"/>
        <end position="321"/>
    </location>
</feature>
<keyword evidence="2 4" id="KW-0040">ANK repeat</keyword>
<feature type="compositionally biased region" description="Low complexity" evidence="5">
    <location>
        <begin position="9"/>
        <end position="29"/>
    </location>
</feature>
<evidence type="ECO:0000313" key="6">
    <source>
        <dbReference type="EMBL" id="KAJ1197842.1"/>
    </source>
</evidence>
<feature type="region of interest" description="Disordered" evidence="5">
    <location>
        <begin position="1"/>
        <end position="61"/>
    </location>
</feature>
<dbReference type="PROSITE" id="PS50088">
    <property type="entry name" value="ANK_REPEAT"/>
    <property type="match status" value="1"/>
</dbReference>
<evidence type="ECO:0000256" key="1">
    <source>
        <dbReference type="ARBA" id="ARBA00022737"/>
    </source>
</evidence>
<reference evidence="6" key="1">
    <citation type="journal article" date="2022" name="bioRxiv">
        <title>Sequencing and chromosome-scale assembly of the giantPleurodeles waltlgenome.</title>
        <authorList>
            <person name="Brown T."/>
            <person name="Elewa A."/>
            <person name="Iarovenko S."/>
            <person name="Subramanian E."/>
            <person name="Araus A.J."/>
            <person name="Petzold A."/>
            <person name="Susuki M."/>
            <person name="Suzuki K.-i.T."/>
            <person name="Hayashi T."/>
            <person name="Toyoda A."/>
            <person name="Oliveira C."/>
            <person name="Osipova E."/>
            <person name="Leigh N.D."/>
            <person name="Simon A."/>
            <person name="Yun M.H."/>
        </authorList>
    </citation>
    <scope>NUCLEOTIDE SEQUENCE</scope>
    <source>
        <strain evidence="6">20211129_DDA</strain>
        <tissue evidence="6">Liver</tissue>
    </source>
</reference>
<comment type="similarity">
    <text evidence="3">Belongs to the SOWAH family.</text>
</comment>
<evidence type="ECO:0000256" key="2">
    <source>
        <dbReference type="ARBA" id="ARBA00023043"/>
    </source>
</evidence>
<evidence type="ECO:0000256" key="4">
    <source>
        <dbReference type="PROSITE-ProRule" id="PRU00023"/>
    </source>
</evidence>
<dbReference type="PANTHER" id="PTHR14491:SF8">
    <property type="entry name" value="ANKYRIN REPEAT DOMAIN-CONTAINING PROTEIN SOWAHD"/>
    <property type="match status" value="1"/>
</dbReference>
<evidence type="ECO:0000256" key="5">
    <source>
        <dbReference type="SAM" id="MobiDB-lite"/>
    </source>
</evidence>
<comment type="caution">
    <text evidence="6">The sequence shown here is derived from an EMBL/GenBank/DDBJ whole genome shotgun (WGS) entry which is preliminary data.</text>
</comment>
<keyword evidence="1" id="KW-0677">Repeat</keyword>
<dbReference type="AlphaFoldDB" id="A0AAV7V919"/>
<organism evidence="6 7">
    <name type="scientific">Pleurodeles waltl</name>
    <name type="common">Iberian ribbed newt</name>
    <dbReference type="NCBI Taxonomy" id="8319"/>
    <lineage>
        <taxon>Eukaryota</taxon>
        <taxon>Metazoa</taxon>
        <taxon>Chordata</taxon>
        <taxon>Craniata</taxon>
        <taxon>Vertebrata</taxon>
        <taxon>Euteleostomi</taxon>
        <taxon>Amphibia</taxon>
        <taxon>Batrachia</taxon>
        <taxon>Caudata</taxon>
        <taxon>Salamandroidea</taxon>
        <taxon>Salamandridae</taxon>
        <taxon>Pleurodelinae</taxon>
        <taxon>Pleurodeles</taxon>
    </lineage>
</organism>
<dbReference type="PANTHER" id="PTHR14491">
    <property type="entry name" value="SOSONDOWAH, ISOFORM G"/>
    <property type="match status" value="1"/>
</dbReference>
<keyword evidence="7" id="KW-1185">Reference proteome</keyword>
<feature type="compositionally biased region" description="Low complexity" evidence="5">
    <location>
        <begin position="99"/>
        <end position="110"/>
    </location>
</feature>
<dbReference type="InterPro" id="IPR002110">
    <property type="entry name" value="Ankyrin_rpt"/>
</dbReference>
<sequence>MSAEEAARWAESAGGCAEAGAADPGPAEIARWDRKHQTRGPPADAHQARGSPQQSPDISRLRRSQLWSLTEAHRLSARWHRESLPASWTGDPGPQVATGGRMPSPGGSMSNRRRRLLKEASQGGAGALPLKGLWSAASQRNSIAVPTDKKELGACGTGEAGPGVQCGGSDRLTTWQVQNQGGLSCPDGAAALEDPSWSLGAEEFAAYAPLALDPLEHEWMLTAAEGQYDSIIGPLTSDPSLLYMRDFVTGFSAIHWLAKHGRHEDLIQLMQFAEAQGLAVDINARASGGLTPLHIAAMQGHEMLIKVLVGAFGANVHLRDHNGRKAWQYLRGNASPQLKELTGAMEEDVANLASFNKNNNSRSSKRVSKRAPHMDDVDGGGPGKSGLPAAVSPLMNLFRRFRLYLSSEW</sequence>
<dbReference type="EMBL" id="JANPWB010000003">
    <property type="protein sequence ID" value="KAJ1197842.1"/>
    <property type="molecule type" value="Genomic_DNA"/>
</dbReference>
<dbReference type="Proteomes" id="UP001066276">
    <property type="component" value="Chromosome 2_1"/>
</dbReference>
<dbReference type="Pfam" id="PF12796">
    <property type="entry name" value="Ank_2"/>
    <property type="match status" value="1"/>
</dbReference>
<evidence type="ECO:0000313" key="7">
    <source>
        <dbReference type="Proteomes" id="UP001066276"/>
    </source>
</evidence>
<dbReference type="PROSITE" id="PS50297">
    <property type="entry name" value="ANK_REP_REGION"/>
    <property type="match status" value="1"/>
</dbReference>
<protein>
    <recommendedName>
        <fullName evidence="8">Ankyrin repeat domain-containing protein SOWAHD</fullName>
    </recommendedName>
</protein>
<proteinExistence type="inferred from homology"/>
<accession>A0AAV7V919</accession>
<evidence type="ECO:0000256" key="3">
    <source>
        <dbReference type="ARBA" id="ARBA00038122"/>
    </source>
</evidence>